<feature type="region of interest" description="Disordered" evidence="4">
    <location>
        <begin position="745"/>
        <end position="786"/>
    </location>
</feature>
<dbReference type="AlphaFoldDB" id="T0RWK8"/>
<dbReference type="PANTHER" id="PTHR15454:SF56">
    <property type="entry name" value="PROTEIN PHOSPHATASE 1 REGULATORY SUBUNIT 7-RELATED"/>
    <property type="match status" value="1"/>
</dbReference>
<dbReference type="InParanoid" id="T0RWK8"/>
<reference evidence="5 6" key="1">
    <citation type="submission" date="2012-04" db="EMBL/GenBank/DDBJ databases">
        <title>The Genome Sequence of Saprolegnia declina VS20.</title>
        <authorList>
            <consortium name="The Broad Institute Genome Sequencing Platform"/>
            <person name="Russ C."/>
            <person name="Nusbaum C."/>
            <person name="Tyler B."/>
            <person name="van West P."/>
            <person name="Dieguez-Uribeondo J."/>
            <person name="de Bruijn I."/>
            <person name="Tripathy S."/>
            <person name="Jiang R."/>
            <person name="Young S.K."/>
            <person name="Zeng Q."/>
            <person name="Gargeya S."/>
            <person name="Fitzgerald M."/>
            <person name="Haas B."/>
            <person name="Abouelleil A."/>
            <person name="Alvarado L."/>
            <person name="Arachchi H.M."/>
            <person name="Berlin A."/>
            <person name="Chapman S.B."/>
            <person name="Goldberg J."/>
            <person name="Griggs A."/>
            <person name="Gujja S."/>
            <person name="Hansen M."/>
            <person name="Howarth C."/>
            <person name="Imamovic A."/>
            <person name="Larimer J."/>
            <person name="McCowen C."/>
            <person name="Montmayeur A."/>
            <person name="Murphy C."/>
            <person name="Neiman D."/>
            <person name="Pearson M."/>
            <person name="Priest M."/>
            <person name="Roberts A."/>
            <person name="Saif S."/>
            <person name="Shea T."/>
            <person name="Sisk P."/>
            <person name="Sykes S."/>
            <person name="Wortman J."/>
            <person name="Nusbaum C."/>
            <person name="Birren B."/>
        </authorList>
    </citation>
    <scope>NUCLEOTIDE SEQUENCE [LARGE SCALE GENOMIC DNA]</scope>
    <source>
        <strain evidence="5 6">VS20</strain>
    </source>
</reference>
<dbReference type="EMBL" id="JH767153">
    <property type="protein sequence ID" value="EQC34737.1"/>
    <property type="molecule type" value="Genomic_DNA"/>
</dbReference>
<feature type="compositionally biased region" description="Polar residues" evidence="4">
    <location>
        <begin position="767"/>
        <end position="776"/>
    </location>
</feature>
<dbReference type="OrthoDB" id="1060944at2759"/>
<feature type="coiled-coil region" evidence="3">
    <location>
        <begin position="355"/>
        <end position="400"/>
    </location>
</feature>
<dbReference type="Pfam" id="PF13855">
    <property type="entry name" value="LRR_8"/>
    <property type="match status" value="1"/>
</dbReference>
<gene>
    <name evidence="5" type="ORF">SDRG_07550</name>
</gene>
<feature type="compositionally biased region" description="Basic and acidic residues" evidence="4">
    <location>
        <begin position="157"/>
        <end position="166"/>
    </location>
</feature>
<accession>T0RWK8</accession>
<keyword evidence="6" id="KW-1185">Reference proteome</keyword>
<evidence type="ECO:0000256" key="3">
    <source>
        <dbReference type="SAM" id="Coils"/>
    </source>
</evidence>
<sequence length="820" mass="93306">MPLERLTPDLVREIAAEYPTLSNLNLSRNEIRAIDCDVSALAYVSRLNLSHNQLTCLPPTLPRQLPQLAHLLLAHNRIQSLEWLQSATKLTKLDLAYNDLQHIDQLDALRGLPLLTHLTLEGNFRLDESPKYRVAVATKLPQLTTLDDTPLTDEEKDAGRQAREPAEAPSYRPTLRQPEPTSLTSPNVKPVPLAIKPSNETIALLEDRVSALQEVLRLQESHVVATTTGPASAPTYERLLTQWRTKVFELLVAAKRSEALQYTVQQRVSSQHLSIESQLAHTTQQNQALEQRLVDARAAIKLHELQTSQLRQEKALTEAKLAKTVSRLQDERAHLRATSHAVLALHQDDGLVTQLEHAFTRLHEFNERLERLLRTVELALVALQRQYVRLRNQQAAIEADKRVWIKRLQKRPRAATDELTLQPVRLRNSMEEVLRAAFRRLDPYDTGLVHAAKYLQTIKRDVCVRNTVGGPAVLAQLTEQMETALVKLYPTSHATVHWTWGEFLLVFLPDLSDAPAPLPNVAMVDDVPVAFDETSHDDVVRKPTVDFSAWPRDALEAHARQLENERAFLVARLQEDARELQGRVVKVQCQWQAKTDDLARALAALKTTMQESETTRVFRETELAQVKAELAQLHATHADQVRELEAQCSNQRIEWDRRVAEKDALLRKMQSDHLLEIQDRLDQVRTMQKDNTKQELHIRQLERQWARAQDQAEANESAKVESLTRKLEKREAELMKVRRERNALLATLRDQEKKPRPRSIEIEPATPRTNSASERLQPQPPQEMVADAPIASRLEALSSMAKSWLTSDDDDDAIFSGPEV</sequence>
<evidence type="ECO:0008006" key="7">
    <source>
        <dbReference type="Google" id="ProtNLM"/>
    </source>
</evidence>
<name>T0RWK8_SAPDV</name>
<feature type="region of interest" description="Disordered" evidence="4">
    <location>
        <begin position="145"/>
        <end position="192"/>
    </location>
</feature>
<feature type="coiled-coil region" evidence="3">
    <location>
        <begin position="552"/>
        <end position="590"/>
    </location>
</feature>
<protein>
    <recommendedName>
        <fullName evidence="7">Alpha-helical coiled-coil rod protein</fullName>
    </recommendedName>
</protein>
<dbReference type="Gene3D" id="3.80.10.10">
    <property type="entry name" value="Ribonuclease Inhibitor"/>
    <property type="match status" value="1"/>
</dbReference>
<dbReference type="eggNOG" id="KOG0531">
    <property type="taxonomic scope" value="Eukaryota"/>
</dbReference>
<keyword evidence="3" id="KW-0175">Coiled coil</keyword>
<dbReference type="InterPro" id="IPR001611">
    <property type="entry name" value="Leu-rich_rpt"/>
</dbReference>
<feature type="coiled-coil region" evidence="3">
    <location>
        <begin position="279"/>
        <end position="306"/>
    </location>
</feature>
<evidence type="ECO:0000313" key="5">
    <source>
        <dbReference type="EMBL" id="EQC34737.1"/>
    </source>
</evidence>
<dbReference type="SMART" id="SM00369">
    <property type="entry name" value="LRR_TYP"/>
    <property type="match status" value="3"/>
</dbReference>
<dbReference type="Proteomes" id="UP000030762">
    <property type="component" value="Unassembled WGS sequence"/>
</dbReference>
<evidence type="ECO:0000256" key="4">
    <source>
        <dbReference type="SAM" id="MobiDB-lite"/>
    </source>
</evidence>
<dbReference type="RefSeq" id="XP_008611609.1">
    <property type="nucleotide sequence ID" value="XM_008613387.1"/>
</dbReference>
<dbReference type="InterPro" id="IPR032675">
    <property type="entry name" value="LRR_dom_sf"/>
</dbReference>
<keyword evidence="1" id="KW-0433">Leucine-rich repeat</keyword>
<dbReference type="PANTHER" id="PTHR15454">
    <property type="entry name" value="NISCHARIN RELATED"/>
    <property type="match status" value="1"/>
</dbReference>
<dbReference type="GeneID" id="19948277"/>
<dbReference type="InterPro" id="IPR003591">
    <property type="entry name" value="Leu-rich_rpt_typical-subtyp"/>
</dbReference>
<keyword evidence="2" id="KW-0677">Repeat</keyword>
<dbReference type="VEuPathDB" id="FungiDB:SDRG_07550"/>
<proteinExistence type="predicted"/>
<evidence type="ECO:0000256" key="2">
    <source>
        <dbReference type="ARBA" id="ARBA00022737"/>
    </source>
</evidence>
<evidence type="ECO:0000313" key="6">
    <source>
        <dbReference type="Proteomes" id="UP000030762"/>
    </source>
</evidence>
<dbReference type="SUPFAM" id="SSF52058">
    <property type="entry name" value="L domain-like"/>
    <property type="match status" value="1"/>
</dbReference>
<organism evidence="5 6">
    <name type="scientific">Saprolegnia diclina (strain VS20)</name>
    <dbReference type="NCBI Taxonomy" id="1156394"/>
    <lineage>
        <taxon>Eukaryota</taxon>
        <taxon>Sar</taxon>
        <taxon>Stramenopiles</taxon>
        <taxon>Oomycota</taxon>
        <taxon>Saprolegniomycetes</taxon>
        <taxon>Saprolegniales</taxon>
        <taxon>Saprolegniaceae</taxon>
        <taxon>Saprolegnia</taxon>
    </lineage>
</organism>
<feature type="compositionally biased region" description="Basic and acidic residues" evidence="4">
    <location>
        <begin position="749"/>
        <end position="761"/>
    </location>
</feature>
<dbReference type="PROSITE" id="PS51450">
    <property type="entry name" value="LRR"/>
    <property type="match status" value="2"/>
</dbReference>
<evidence type="ECO:0000256" key="1">
    <source>
        <dbReference type="ARBA" id="ARBA00022614"/>
    </source>
</evidence>
<dbReference type="OMA" id="VWAHRLE"/>
<dbReference type="GO" id="GO:0005737">
    <property type="term" value="C:cytoplasm"/>
    <property type="evidence" value="ECO:0007669"/>
    <property type="project" value="TreeGrafter"/>
</dbReference>